<dbReference type="PANTHER" id="PTHR43406:SF1">
    <property type="entry name" value="TRYPTOPHAN SYNTHASE ALPHA CHAIN, CHLOROPLASTIC"/>
    <property type="match status" value="1"/>
</dbReference>
<comment type="pathway">
    <text evidence="2 9">Amino-acid biosynthesis; L-tryptophan biosynthesis; L-tryptophan from chorismate: step 5/5.</text>
</comment>
<dbReference type="OrthoDB" id="10050244at2759"/>
<evidence type="ECO:0000256" key="7">
    <source>
        <dbReference type="ARBA" id="ARBA00023239"/>
    </source>
</evidence>
<evidence type="ECO:0000256" key="6">
    <source>
        <dbReference type="ARBA" id="ARBA00023141"/>
    </source>
</evidence>
<dbReference type="SUPFAM" id="SSF51366">
    <property type="entry name" value="Ribulose-phoshate binding barrel"/>
    <property type="match status" value="1"/>
</dbReference>
<comment type="catalytic activity">
    <reaction evidence="8 9">
        <text>(1S,2R)-1-C-(indol-3-yl)glycerol 3-phosphate + L-serine = D-glyceraldehyde 3-phosphate + L-tryptophan + H2O</text>
        <dbReference type="Rhea" id="RHEA:10532"/>
        <dbReference type="ChEBI" id="CHEBI:15377"/>
        <dbReference type="ChEBI" id="CHEBI:33384"/>
        <dbReference type="ChEBI" id="CHEBI:57912"/>
        <dbReference type="ChEBI" id="CHEBI:58866"/>
        <dbReference type="ChEBI" id="CHEBI:59776"/>
        <dbReference type="EC" id="4.2.1.20"/>
    </reaction>
</comment>
<keyword evidence="7 9" id="KW-0456">Lyase</keyword>
<dbReference type="InterPro" id="IPR011060">
    <property type="entry name" value="RibuloseP-bd_barrel"/>
</dbReference>
<dbReference type="PROSITE" id="PS00167">
    <property type="entry name" value="TRP_SYNTHASE_ALPHA"/>
    <property type="match status" value="1"/>
</dbReference>
<sequence>MIINIYINFFMTTISSVFKKLDKQCALIPFITAGDPNLVSTSKALEILDQHGADIIELGLPYSDPLADGPVIQAASSRALKQGINLNNILDMIKMTSSNIVAPIVLFTYYNPVLNLGINNFISAISNAGVKGLLIPDLPIEESDYIISVCKLFNIELILLLAPTSSHERIIKIVKQAPGCIYLVSTTGVTGQKSELTAQLRMLTQTIKEMTHKSIILGFGISTMEQIEEIKDWDINGIVIGSAFVKRLSCSFPDEGLSKIKDFCTAAKRIIIS</sequence>
<keyword evidence="13" id="KW-1185">Reference proteome</keyword>
<dbReference type="Pfam" id="PF00290">
    <property type="entry name" value="Trp_syntA"/>
    <property type="match status" value="1"/>
</dbReference>
<evidence type="ECO:0000256" key="1">
    <source>
        <dbReference type="ARBA" id="ARBA00003365"/>
    </source>
</evidence>
<dbReference type="NCBIfam" id="TIGR00262">
    <property type="entry name" value="trpA"/>
    <property type="match status" value="1"/>
</dbReference>
<keyword evidence="6 9" id="KW-0057">Aromatic amino acid biosynthesis</keyword>
<feature type="active site" description="Proton acceptor" evidence="9">
    <location>
        <position position="57"/>
    </location>
</feature>
<dbReference type="Gene3D" id="3.20.20.70">
    <property type="entry name" value="Aldolase class I"/>
    <property type="match status" value="1"/>
</dbReference>
<name>J7F7M0_PORUM</name>
<keyword evidence="5 9" id="KW-0822">Tryptophan biosynthesis</keyword>
<proteinExistence type="inferred from homology"/>
<comment type="similarity">
    <text evidence="9 10">Belongs to the TrpA family.</text>
</comment>
<evidence type="ECO:0000313" key="11">
    <source>
        <dbReference type="EMBL" id="AFC40050.1"/>
    </source>
</evidence>
<dbReference type="EMBL" id="MF385003">
    <property type="protein sequence ID" value="ASN78854.1"/>
    <property type="molecule type" value="Genomic_DNA"/>
</dbReference>
<evidence type="ECO:0000256" key="9">
    <source>
        <dbReference type="HAMAP-Rule" id="MF_00131"/>
    </source>
</evidence>
<evidence type="ECO:0000256" key="3">
    <source>
        <dbReference type="ARBA" id="ARBA00011270"/>
    </source>
</evidence>
<comment type="subunit">
    <text evidence="3 9">Tetramer of two alpha and two beta chains.</text>
</comment>
<evidence type="ECO:0000313" key="13">
    <source>
        <dbReference type="Proteomes" id="UP000218209"/>
    </source>
</evidence>
<keyword evidence="4 9" id="KW-0028">Amino-acid biosynthesis</keyword>
<dbReference type="InterPro" id="IPR013785">
    <property type="entry name" value="Aldolase_TIM"/>
</dbReference>
<organism evidence="11">
    <name type="scientific">Porphyra umbilicalis</name>
    <name type="common">Purple laver</name>
    <name type="synonym">Red alga</name>
    <dbReference type="NCBI Taxonomy" id="2786"/>
    <lineage>
        <taxon>Eukaryota</taxon>
        <taxon>Rhodophyta</taxon>
        <taxon>Bangiophyceae</taxon>
        <taxon>Bangiales</taxon>
        <taxon>Bangiaceae</taxon>
        <taxon>Porphyra</taxon>
    </lineage>
</organism>
<dbReference type="InterPro" id="IPR018204">
    <property type="entry name" value="Trp_synthase_alpha_AS"/>
</dbReference>
<gene>
    <name evidence="9 11" type="primary">trpA</name>
</gene>
<dbReference type="PANTHER" id="PTHR43406">
    <property type="entry name" value="TRYPTOPHAN SYNTHASE, ALPHA CHAIN"/>
    <property type="match status" value="1"/>
</dbReference>
<protein>
    <recommendedName>
        <fullName evidence="9">Tryptophan synthase alpha chain</fullName>
        <ecNumber evidence="9">4.2.1.20</ecNumber>
    </recommendedName>
</protein>
<dbReference type="InterPro" id="IPR002028">
    <property type="entry name" value="Trp_synthase_suA"/>
</dbReference>
<evidence type="ECO:0000256" key="8">
    <source>
        <dbReference type="ARBA" id="ARBA00049047"/>
    </source>
</evidence>
<reference evidence="11" key="1">
    <citation type="journal article" date="2012" name="Mol. Phylogenet. Evol.">
        <title>Relative rates of evolution among the three genetic compartments of the red alga Porphyra differ from those of green plants and do not correlate with genome architecture.</title>
        <authorList>
            <person name="Smith D.R."/>
            <person name="Hua J."/>
            <person name="Lee R.W."/>
            <person name="Keeling P.J."/>
        </authorList>
    </citation>
    <scope>NUCLEOTIDE SEQUENCE</scope>
</reference>
<reference evidence="12 13" key="2">
    <citation type="journal article" date="2017" name="Proc. Natl. Acad. Sci. U.S.A.">
        <title>Insights into the red algae and eukaryotic evolution from the genome of Porphyra umbilicalis (Bangiophyceae, Rhodophyta).</title>
        <authorList>
            <person name="Brawley S.H."/>
            <person name="Blouin N.A."/>
            <person name="Ficko-Blean E."/>
            <person name="Wheeler G.L."/>
            <person name="Lohr M."/>
            <person name="Goodson H.V."/>
            <person name="Jenkins J.W."/>
            <person name="Blaby-Haas C.E."/>
            <person name="Helliwell K.E."/>
            <person name="Chan C.X."/>
            <person name="Marriage T.N."/>
            <person name="Bhattacharya D."/>
            <person name="Klein A.S."/>
            <person name="Badis Y."/>
            <person name="Brodie J."/>
            <person name="Cao Y."/>
            <person name="Collen J."/>
            <person name="Dittami S.M."/>
            <person name="Gachon C.M.M."/>
            <person name="Green B.R."/>
            <person name="Karpowicz S.J."/>
            <person name="Kim J.W."/>
            <person name="Kudahl U.J."/>
            <person name="Lin S."/>
            <person name="Michel G."/>
            <person name="Mittag M."/>
            <person name="Olson B.J.S.C."/>
            <person name="Pangilinan J.L."/>
            <person name="Peng Y."/>
            <person name="Qiu H."/>
            <person name="Shu S."/>
            <person name="Singer J.T."/>
            <person name="Smith A.G."/>
            <person name="Sprecher B.N."/>
            <person name="Wagner V."/>
            <person name="Wang W."/>
            <person name="Wang Z.Y."/>
            <person name="Yan J."/>
            <person name="Yarish C."/>
            <person name="Zauner-Riek S."/>
            <person name="Zhuang Y."/>
            <person name="Zou Y."/>
            <person name="Lindquist E.A."/>
            <person name="Grimwood J."/>
            <person name="Barry K.W."/>
            <person name="Rokhsar D.S."/>
            <person name="Schmutz J."/>
            <person name="Stiller J.W."/>
            <person name="Grossman A.R."/>
            <person name="Prochnik S.E."/>
        </authorList>
    </citation>
    <scope>NUCLEOTIDE SEQUENCE [LARGE SCALE GENOMIC DNA]</scope>
</reference>
<dbReference type="Proteomes" id="UP000218209">
    <property type="component" value="Chloroplast Pltd"/>
</dbReference>
<feature type="active site" description="Proton acceptor" evidence="9">
    <location>
        <position position="68"/>
    </location>
</feature>
<evidence type="ECO:0000256" key="4">
    <source>
        <dbReference type="ARBA" id="ARBA00022605"/>
    </source>
</evidence>
<dbReference type="EMBL" id="JQ408795">
    <property type="protein sequence ID" value="AFC40050.1"/>
    <property type="molecule type" value="Genomic_DNA"/>
</dbReference>
<evidence type="ECO:0000256" key="2">
    <source>
        <dbReference type="ARBA" id="ARBA00004733"/>
    </source>
</evidence>
<evidence type="ECO:0000256" key="10">
    <source>
        <dbReference type="RuleBase" id="RU003662"/>
    </source>
</evidence>
<comment type="function">
    <text evidence="1 9">The alpha subunit is responsible for the aldol cleavage of indoleglycerol phosphate to indole and glyceraldehyde 3-phosphate.</text>
</comment>
<keyword evidence="11" id="KW-0934">Plastid</keyword>
<dbReference type="EC" id="4.2.1.20" evidence="9"/>
<evidence type="ECO:0000313" key="12">
    <source>
        <dbReference type="EMBL" id="ASN78854.1"/>
    </source>
</evidence>
<evidence type="ECO:0000256" key="5">
    <source>
        <dbReference type="ARBA" id="ARBA00022822"/>
    </source>
</evidence>
<dbReference type="GeneID" id="33873686"/>
<keyword evidence="12" id="KW-0150">Chloroplast</keyword>
<dbReference type="AlphaFoldDB" id="J7F7M0"/>
<dbReference type="RefSeq" id="YP_009413393.1">
    <property type="nucleotide sequence ID" value="NC_035573.1"/>
</dbReference>
<accession>J7F7M0</accession>
<dbReference type="CDD" id="cd04724">
    <property type="entry name" value="Tryptophan_synthase_alpha"/>
    <property type="match status" value="1"/>
</dbReference>
<dbReference type="GO" id="GO:0004834">
    <property type="term" value="F:tryptophan synthase activity"/>
    <property type="evidence" value="ECO:0007669"/>
    <property type="project" value="UniProtKB-UniRule"/>
</dbReference>
<dbReference type="UniPathway" id="UPA00035">
    <property type="reaction ID" value="UER00044"/>
</dbReference>
<geneLocation type="plastid" evidence="11"/>
<dbReference type="FunFam" id="3.20.20.70:FF:000037">
    <property type="entry name" value="Tryptophan synthase alpha chain"/>
    <property type="match status" value="1"/>
</dbReference>
<dbReference type="HAMAP" id="MF_00131">
    <property type="entry name" value="Trp_synth_alpha"/>
    <property type="match status" value="1"/>
</dbReference>
<dbReference type="GO" id="GO:0005829">
    <property type="term" value="C:cytosol"/>
    <property type="evidence" value="ECO:0007669"/>
    <property type="project" value="TreeGrafter"/>
</dbReference>